<protein>
    <submittedName>
        <fullName evidence="2">Uncharacterized protein LOC142162025</fullName>
    </submittedName>
</protein>
<keyword evidence="1" id="KW-1185">Reference proteome</keyword>
<reference evidence="2" key="2">
    <citation type="submission" date="2025-08" db="UniProtKB">
        <authorList>
            <consortium name="RefSeq"/>
        </authorList>
    </citation>
    <scope>IDENTIFICATION</scope>
    <source>
        <tissue evidence="2">Leaf</tissue>
    </source>
</reference>
<name>A0AC58RNZ2_TOBAC</name>
<dbReference type="Proteomes" id="UP000790787">
    <property type="component" value="Chromosome 7"/>
</dbReference>
<dbReference type="RefSeq" id="XP_075074426.1">
    <property type="nucleotide sequence ID" value="XM_075218325.1"/>
</dbReference>
<sequence>MPFGLKNVGAIYQRLVTKMFQEHLGKTMEVYIDDMLVKSQQIGDHIQYLTDTFQILRKFSMKLNPEKCAFGVSSSKFLGFLVSNHGIEVNPAHIKVIEEIPNILTSKKEVQRLTRRIAALGRFISKSSEKCFKFLLALKKHNQFEWPEECQQALKNLKTYLSNPPFLAKSKDGKKLFVYLAVSEVAVSVVLVREDQGKQSPIYYVSKSLLDAETRSPHSEKLALALIMASRKLRPYFECHHISVVTACPLRTLTLFTEGSSNVKGAGLGIVLAPPMGETIRQAIKCHPITNNEAEYVAVIAGLELARELRIEQVVIKRDSQLVVNQMQGTYTVREMRMQQHLEKERDLVRQFQTWKVMQIPREENVEVDALANLASAAEVTNEENASVIHLFNSVLDQDKNGHEILPEDKKKAQALRKKVARYCLKQGNLYRKMFAGPLGKYTNKNGTQKQVIERYYNRKARLRYFKIGDYVLKKVFQSTRAANAGKLSPTWEGPYKVHGIAGKGAYELETLDGKILPSNWNDVHLKRYYF</sequence>
<evidence type="ECO:0000313" key="1">
    <source>
        <dbReference type="Proteomes" id="UP000790787"/>
    </source>
</evidence>
<proteinExistence type="predicted"/>
<evidence type="ECO:0000313" key="2">
    <source>
        <dbReference type="RefSeq" id="XP_075074426.1"/>
    </source>
</evidence>
<gene>
    <name evidence="2" type="primary">LOC142162025</name>
</gene>
<organism evidence="1 2">
    <name type="scientific">Nicotiana tabacum</name>
    <name type="common">Common tobacco</name>
    <dbReference type="NCBI Taxonomy" id="4097"/>
    <lineage>
        <taxon>Eukaryota</taxon>
        <taxon>Viridiplantae</taxon>
        <taxon>Streptophyta</taxon>
        <taxon>Embryophyta</taxon>
        <taxon>Tracheophyta</taxon>
        <taxon>Spermatophyta</taxon>
        <taxon>Magnoliopsida</taxon>
        <taxon>eudicotyledons</taxon>
        <taxon>Gunneridae</taxon>
        <taxon>Pentapetalae</taxon>
        <taxon>asterids</taxon>
        <taxon>lamiids</taxon>
        <taxon>Solanales</taxon>
        <taxon>Solanaceae</taxon>
        <taxon>Nicotianoideae</taxon>
        <taxon>Nicotianeae</taxon>
        <taxon>Nicotiana</taxon>
    </lineage>
</organism>
<accession>A0AC58RNZ2</accession>
<reference evidence="1" key="1">
    <citation type="journal article" date="2014" name="Nat. Commun.">
        <title>The tobacco genome sequence and its comparison with those of tomato and potato.</title>
        <authorList>
            <person name="Sierro N."/>
            <person name="Battey J.N."/>
            <person name="Ouadi S."/>
            <person name="Bakaher N."/>
            <person name="Bovet L."/>
            <person name="Willig A."/>
            <person name="Goepfert S."/>
            <person name="Peitsch M.C."/>
            <person name="Ivanov N.V."/>
        </authorList>
    </citation>
    <scope>NUCLEOTIDE SEQUENCE [LARGE SCALE GENOMIC DNA]</scope>
</reference>